<protein>
    <submittedName>
        <fullName evidence="2">Lipocalin</fullName>
    </submittedName>
</protein>
<reference evidence="2" key="1">
    <citation type="journal article" date="2017" name="Parasit. Vectors">
        <title>Sialotranscriptomics of Rhipicephalus zambeziensis reveals intricate expression profiles of secretory proteins and suggests tight temporal transcriptional regulation during blood-feeding.</title>
        <authorList>
            <person name="de Castro M.H."/>
            <person name="de Klerk D."/>
            <person name="Pienaar R."/>
            <person name="Rees D.J.G."/>
            <person name="Mans B.J."/>
        </authorList>
    </citation>
    <scope>NUCLEOTIDE SEQUENCE</scope>
    <source>
        <tissue evidence="2">Salivary glands</tissue>
    </source>
</reference>
<proteinExistence type="predicted"/>
<evidence type="ECO:0000256" key="1">
    <source>
        <dbReference type="SAM" id="SignalP"/>
    </source>
</evidence>
<keyword evidence="1" id="KW-0732">Signal</keyword>
<evidence type="ECO:0000313" key="2">
    <source>
        <dbReference type="EMBL" id="MAA15238.1"/>
    </source>
</evidence>
<organism evidence="2">
    <name type="scientific">Rhipicephalus zambeziensis</name>
    <dbReference type="NCBI Taxonomy" id="60191"/>
    <lineage>
        <taxon>Eukaryota</taxon>
        <taxon>Metazoa</taxon>
        <taxon>Ecdysozoa</taxon>
        <taxon>Arthropoda</taxon>
        <taxon>Chelicerata</taxon>
        <taxon>Arachnida</taxon>
        <taxon>Acari</taxon>
        <taxon>Parasitiformes</taxon>
        <taxon>Ixodida</taxon>
        <taxon>Ixodoidea</taxon>
        <taxon>Ixodidae</taxon>
        <taxon>Rhipicephalinae</taxon>
        <taxon>Rhipicephalus</taxon>
        <taxon>Rhipicephalus</taxon>
    </lineage>
</organism>
<name>A0A224YC13_9ACAR</name>
<dbReference type="InterPro" id="IPR012674">
    <property type="entry name" value="Calycin"/>
</dbReference>
<accession>A0A224YC13</accession>
<sequence>MAMTFKCCFAVISLTCFAMLFGKGAPSTDTTSIADNAKKMLESRTPLVLLWANDVPSSLGDKTCLLSQYDKYHPDGYAHHIYQGTPNTALAPPGRRSSSYKAWLLLSLWRVQNQVTLKVKIMSGSFYSIAESHRFPILFANGRCLILQVPEVFQSNVKCVAWVQANTAHHIHRDCKVAFATLCPACKGTEDQPPENES</sequence>
<dbReference type="AlphaFoldDB" id="A0A224YC13"/>
<feature type="chain" id="PRO_5013279577" evidence="1">
    <location>
        <begin position="25"/>
        <end position="198"/>
    </location>
</feature>
<dbReference type="EMBL" id="GFPF01004092">
    <property type="protein sequence ID" value="MAA15238.1"/>
    <property type="molecule type" value="Transcribed_RNA"/>
</dbReference>
<feature type="signal peptide" evidence="1">
    <location>
        <begin position="1"/>
        <end position="24"/>
    </location>
</feature>
<dbReference type="Gene3D" id="2.40.128.20">
    <property type="match status" value="1"/>
</dbReference>